<sequence>MFLLEKTSSMLGRKAELLLLIPAVFLSGTVCAGEGVSFRDPQTGITVIRPDSVSVTAGTGNSGYLTGSELNRMYGKKLEKNLPYDFKFGTVDDVSVNVEGDVTAHAVMNDVYQFMPSSVKKRMENEYYGVAVSRYCRQVRAKKHNLHRIRSISVEAYTASGDFYRKVSVNPQMCQSQGTN</sequence>
<dbReference type="OrthoDB" id="10013805at2"/>
<proteinExistence type="predicted"/>
<evidence type="ECO:0000313" key="2">
    <source>
        <dbReference type="Proteomes" id="UP000243745"/>
    </source>
</evidence>
<dbReference type="RefSeq" id="WP_093143165.1">
    <property type="nucleotide sequence ID" value="NZ_FOXF01000045.1"/>
</dbReference>
<gene>
    <name evidence="1" type="ORF">SAMN02910344_01902</name>
</gene>
<protein>
    <submittedName>
        <fullName evidence="1">Uncharacterized protein</fullName>
    </submittedName>
</protein>
<name>A0A662ZJ58_9GAMM</name>
<accession>A0A662ZJ58</accession>
<keyword evidence="2" id="KW-1185">Reference proteome</keyword>
<evidence type="ECO:0000313" key="1">
    <source>
        <dbReference type="EMBL" id="SFP62608.1"/>
    </source>
</evidence>
<dbReference type="AlphaFoldDB" id="A0A662ZJ58"/>
<reference evidence="1 2" key="1">
    <citation type="submission" date="2016-10" db="EMBL/GenBank/DDBJ databases">
        <authorList>
            <person name="Varghese N."/>
            <person name="Submissions S."/>
        </authorList>
    </citation>
    <scope>NUCLEOTIDE SEQUENCE [LARGE SCALE GENOMIC DNA]</scope>
    <source>
        <strain evidence="1 2">DSM 1361</strain>
    </source>
</reference>
<dbReference type="EMBL" id="FOXF01000045">
    <property type="protein sequence ID" value="SFP62608.1"/>
    <property type="molecule type" value="Genomic_DNA"/>
</dbReference>
<dbReference type="Proteomes" id="UP000243745">
    <property type="component" value="Unassembled WGS sequence"/>
</dbReference>
<organism evidence="1 2">
    <name type="scientific">Ruminobacter amylophilus</name>
    <dbReference type="NCBI Taxonomy" id="867"/>
    <lineage>
        <taxon>Bacteria</taxon>
        <taxon>Pseudomonadati</taxon>
        <taxon>Pseudomonadota</taxon>
        <taxon>Gammaproteobacteria</taxon>
        <taxon>Aeromonadales</taxon>
        <taxon>Succinivibrionaceae</taxon>
        <taxon>Ruminobacter</taxon>
    </lineage>
</organism>